<name>A0AA38T5L7_9ASTR</name>
<dbReference type="SFLD" id="SFLDG00358">
    <property type="entry name" value="Main_(cytGST)"/>
    <property type="match status" value="1"/>
</dbReference>
<sequence>MAENGDIRLLGTPSSPYVNRVQFVCNLKSIDYEYVAENLACKSELLLISNPVHKKVPVLLHANESPICESLVIIEYLDEIKPDVYRILPSDPLERANNRFWAHYIDNKFYPLYEKLRITQGKEGKEAIKEQIIEGSIVLEEALVKTCNGKVYFGGDNVGYLDVVLGCFLSWTYFVEKENEFTIFDEVRTPRLVNWAKQGDMERVTWTGPLRAAGPKAAQMNFRRGAAAGAGERPAGSGSLGILVTGERDWLRG</sequence>
<evidence type="ECO:0000313" key="7">
    <source>
        <dbReference type="Proteomes" id="UP001172457"/>
    </source>
</evidence>
<dbReference type="SFLD" id="SFLDG01152">
    <property type="entry name" value="Main.3:_Omega-_and_Tau-like"/>
    <property type="match status" value="1"/>
</dbReference>
<evidence type="ECO:0000313" key="6">
    <source>
        <dbReference type="EMBL" id="KAJ9548936.1"/>
    </source>
</evidence>
<dbReference type="InterPro" id="IPR036249">
    <property type="entry name" value="Thioredoxin-like_sf"/>
</dbReference>
<dbReference type="Gene3D" id="3.40.30.10">
    <property type="entry name" value="Glutaredoxin"/>
    <property type="match status" value="1"/>
</dbReference>
<feature type="domain" description="GST N-terminal" evidence="4">
    <location>
        <begin position="5"/>
        <end position="85"/>
    </location>
</feature>
<dbReference type="InterPro" id="IPR045074">
    <property type="entry name" value="GST_C_Tau"/>
</dbReference>
<dbReference type="PROSITE" id="PS50404">
    <property type="entry name" value="GST_NTER"/>
    <property type="match status" value="1"/>
</dbReference>
<dbReference type="GO" id="GO:0006749">
    <property type="term" value="P:glutathione metabolic process"/>
    <property type="evidence" value="ECO:0007669"/>
    <property type="project" value="InterPro"/>
</dbReference>
<comment type="catalytic activity">
    <reaction evidence="3">
        <text>RX + glutathione = an S-substituted glutathione + a halide anion + H(+)</text>
        <dbReference type="Rhea" id="RHEA:16437"/>
        <dbReference type="ChEBI" id="CHEBI:15378"/>
        <dbReference type="ChEBI" id="CHEBI:16042"/>
        <dbReference type="ChEBI" id="CHEBI:17792"/>
        <dbReference type="ChEBI" id="CHEBI:57925"/>
        <dbReference type="ChEBI" id="CHEBI:90779"/>
        <dbReference type="EC" id="2.5.1.18"/>
    </reaction>
</comment>
<organism evidence="6 7">
    <name type="scientific">Centaurea solstitialis</name>
    <name type="common">yellow star-thistle</name>
    <dbReference type="NCBI Taxonomy" id="347529"/>
    <lineage>
        <taxon>Eukaryota</taxon>
        <taxon>Viridiplantae</taxon>
        <taxon>Streptophyta</taxon>
        <taxon>Embryophyta</taxon>
        <taxon>Tracheophyta</taxon>
        <taxon>Spermatophyta</taxon>
        <taxon>Magnoliopsida</taxon>
        <taxon>eudicotyledons</taxon>
        <taxon>Gunneridae</taxon>
        <taxon>Pentapetalae</taxon>
        <taxon>asterids</taxon>
        <taxon>campanulids</taxon>
        <taxon>Asterales</taxon>
        <taxon>Asteraceae</taxon>
        <taxon>Carduoideae</taxon>
        <taxon>Cardueae</taxon>
        <taxon>Centaureinae</taxon>
        <taxon>Centaurea</taxon>
    </lineage>
</organism>
<feature type="domain" description="GST C-terminal" evidence="5">
    <location>
        <begin position="91"/>
        <end position="222"/>
    </location>
</feature>
<dbReference type="InterPro" id="IPR010987">
    <property type="entry name" value="Glutathione-S-Trfase_C-like"/>
</dbReference>
<dbReference type="SUPFAM" id="SSF47616">
    <property type="entry name" value="GST C-terminal domain-like"/>
    <property type="match status" value="1"/>
</dbReference>
<dbReference type="InterPro" id="IPR004045">
    <property type="entry name" value="Glutathione_S-Trfase_N"/>
</dbReference>
<keyword evidence="2" id="KW-0808">Transferase</keyword>
<dbReference type="GO" id="GO:0004364">
    <property type="term" value="F:glutathione transferase activity"/>
    <property type="evidence" value="ECO:0007669"/>
    <property type="project" value="UniProtKB-EC"/>
</dbReference>
<dbReference type="Gene3D" id="1.20.1050.10">
    <property type="match status" value="1"/>
</dbReference>
<dbReference type="SFLD" id="SFLDS00019">
    <property type="entry name" value="Glutathione_Transferase_(cytos"/>
    <property type="match status" value="1"/>
</dbReference>
<evidence type="ECO:0000256" key="3">
    <source>
        <dbReference type="ARBA" id="ARBA00047960"/>
    </source>
</evidence>
<dbReference type="CDD" id="cd03185">
    <property type="entry name" value="GST_C_Tau"/>
    <property type="match status" value="1"/>
</dbReference>
<evidence type="ECO:0000256" key="1">
    <source>
        <dbReference type="ARBA" id="ARBA00012452"/>
    </source>
</evidence>
<evidence type="ECO:0000259" key="5">
    <source>
        <dbReference type="PROSITE" id="PS50405"/>
    </source>
</evidence>
<dbReference type="PANTHER" id="PTHR11260:SF773">
    <property type="entry name" value="GLUTATHIONE S-TRANSFERASE U26"/>
    <property type="match status" value="1"/>
</dbReference>
<dbReference type="SUPFAM" id="SSF52833">
    <property type="entry name" value="Thioredoxin-like"/>
    <property type="match status" value="1"/>
</dbReference>
<dbReference type="GO" id="GO:0005737">
    <property type="term" value="C:cytoplasm"/>
    <property type="evidence" value="ECO:0007669"/>
    <property type="project" value="TreeGrafter"/>
</dbReference>
<dbReference type="PANTHER" id="PTHR11260">
    <property type="entry name" value="GLUTATHIONE S-TRANSFERASE, GST, SUPERFAMILY, GST DOMAIN CONTAINING"/>
    <property type="match status" value="1"/>
</dbReference>
<dbReference type="Proteomes" id="UP001172457">
    <property type="component" value="Chromosome 5"/>
</dbReference>
<gene>
    <name evidence="6" type="ORF">OSB04_021479</name>
</gene>
<dbReference type="InterPro" id="IPR045073">
    <property type="entry name" value="Omega/Tau-like"/>
</dbReference>
<dbReference type="CDD" id="cd03058">
    <property type="entry name" value="GST_N_Tau"/>
    <property type="match status" value="1"/>
</dbReference>
<protein>
    <recommendedName>
        <fullName evidence="1">glutathione transferase</fullName>
        <ecNumber evidence="1">2.5.1.18</ecNumber>
    </recommendedName>
</protein>
<proteinExistence type="predicted"/>
<dbReference type="InterPro" id="IPR040079">
    <property type="entry name" value="Glutathione_S-Trfase"/>
</dbReference>
<accession>A0AA38T5L7</accession>
<comment type="caution">
    <text evidence="6">The sequence shown here is derived from an EMBL/GenBank/DDBJ whole genome shotgun (WGS) entry which is preliminary data.</text>
</comment>
<dbReference type="PROSITE" id="PS50405">
    <property type="entry name" value="GST_CTER"/>
    <property type="match status" value="1"/>
</dbReference>
<dbReference type="EMBL" id="JARYMX010000005">
    <property type="protein sequence ID" value="KAJ9548936.1"/>
    <property type="molecule type" value="Genomic_DNA"/>
</dbReference>
<evidence type="ECO:0000259" key="4">
    <source>
        <dbReference type="PROSITE" id="PS50404"/>
    </source>
</evidence>
<dbReference type="InterPro" id="IPR036282">
    <property type="entry name" value="Glutathione-S-Trfase_C_sf"/>
</dbReference>
<keyword evidence="7" id="KW-1185">Reference proteome</keyword>
<dbReference type="AlphaFoldDB" id="A0AA38T5L7"/>
<reference evidence="6" key="1">
    <citation type="submission" date="2023-03" db="EMBL/GenBank/DDBJ databases">
        <title>Chromosome-scale reference genome and RAD-based genetic map of yellow starthistle (Centaurea solstitialis) reveal putative structural variation and QTLs associated with invader traits.</title>
        <authorList>
            <person name="Reatini B."/>
            <person name="Cang F.A."/>
            <person name="Jiang Q."/>
            <person name="Mckibben M.T.W."/>
            <person name="Barker M.S."/>
            <person name="Rieseberg L.H."/>
            <person name="Dlugosch K.M."/>
        </authorList>
    </citation>
    <scope>NUCLEOTIDE SEQUENCE</scope>
    <source>
        <strain evidence="6">CAN-66</strain>
        <tissue evidence="6">Leaf</tissue>
    </source>
</reference>
<evidence type="ECO:0000256" key="2">
    <source>
        <dbReference type="ARBA" id="ARBA00022679"/>
    </source>
</evidence>
<dbReference type="Pfam" id="PF13417">
    <property type="entry name" value="GST_N_3"/>
    <property type="match status" value="1"/>
</dbReference>
<dbReference type="EC" id="2.5.1.18" evidence="1"/>